<proteinExistence type="predicted"/>
<dbReference type="AlphaFoldDB" id="A0A0K0EQQ8"/>
<accession>A0A0K0EQQ8</accession>
<evidence type="ECO:0000313" key="3">
    <source>
        <dbReference type="WBParaSite" id="TCONS_00000611.p1"/>
    </source>
</evidence>
<dbReference type="WBParaSite" id="SSTP_0001178900.1">
    <property type="protein sequence ID" value="SSTP_0001178900.1"/>
    <property type="gene ID" value="SSTP_0001178900"/>
</dbReference>
<sequence>MRETYRWCDTNNCKRFQCQKMDKMNAMANIVAEELPRTFRIPETIDVEEENIATTSKFSAMSLSPEKVFKTKDISLYHKASLRHPKIHKNYYHKEAIFIRNIRETRNPCWFKRPSLSSIRKNTNRGRNICVTLRRKYIEDIFELVHFKTKKPNNIYSLYDIEEECDEDVKKFERDIQNYETFSNNMPFLTTPKIVELDEDGNEIVDNTITSSINSFNNLSLESKNYKTWNSCGLVQTPENSNNYENFIDFRENMLVCGLQSLHIPDGKNGSLGNEKNRFESSVNTITDELMKALNMSQ</sequence>
<dbReference type="Proteomes" id="UP000035681">
    <property type="component" value="Unplaced"/>
</dbReference>
<protein>
    <submittedName>
        <fullName evidence="2 3">Uncharacterized protein</fullName>
    </submittedName>
</protein>
<reference evidence="2" key="1">
    <citation type="submission" date="2015-08" db="UniProtKB">
        <authorList>
            <consortium name="WormBaseParasite"/>
        </authorList>
    </citation>
    <scope>IDENTIFICATION</scope>
</reference>
<name>A0A0K0EQQ8_STRER</name>
<organism evidence="2">
    <name type="scientific">Strongyloides stercoralis</name>
    <name type="common">Threadworm</name>
    <dbReference type="NCBI Taxonomy" id="6248"/>
    <lineage>
        <taxon>Eukaryota</taxon>
        <taxon>Metazoa</taxon>
        <taxon>Ecdysozoa</taxon>
        <taxon>Nematoda</taxon>
        <taxon>Chromadorea</taxon>
        <taxon>Rhabditida</taxon>
        <taxon>Tylenchina</taxon>
        <taxon>Panagrolaimomorpha</taxon>
        <taxon>Strongyloidoidea</taxon>
        <taxon>Strongyloididae</taxon>
        <taxon>Strongyloides</taxon>
    </lineage>
</organism>
<evidence type="ECO:0000313" key="1">
    <source>
        <dbReference type="Proteomes" id="UP000035681"/>
    </source>
</evidence>
<keyword evidence="1" id="KW-1185">Reference proteome</keyword>
<evidence type="ECO:0000313" key="2">
    <source>
        <dbReference type="WBParaSite" id="SSTP_0001178900.1"/>
    </source>
</evidence>
<dbReference type="WBParaSite" id="TCONS_00000611.p1">
    <property type="protein sequence ID" value="TCONS_00000611.p1"/>
    <property type="gene ID" value="XLOC_000598"/>
</dbReference>